<evidence type="ECO:0000259" key="1">
    <source>
        <dbReference type="PROSITE" id="PS50943"/>
    </source>
</evidence>
<comment type="caution">
    <text evidence="2">The sequence shown here is derived from an EMBL/GenBank/DDBJ whole genome shotgun (WGS) entry which is preliminary data.</text>
</comment>
<dbReference type="InterPro" id="IPR001387">
    <property type="entry name" value="Cro/C1-type_HTH"/>
</dbReference>
<evidence type="ECO:0000313" key="2">
    <source>
        <dbReference type="EMBL" id="OIQ91412.1"/>
    </source>
</evidence>
<dbReference type="SUPFAM" id="SSF47413">
    <property type="entry name" value="lambda repressor-like DNA-binding domains"/>
    <property type="match status" value="1"/>
</dbReference>
<dbReference type="PROSITE" id="PS50943">
    <property type="entry name" value="HTH_CROC1"/>
    <property type="match status" value="1"/>
</dbReference>
<sequence>MARMTTKDIDYEVSTGNVYADLGFADAGEMVAKARIVAQIGRIIQAQKLTQVQAAELLGIDQPKVSALLHGHFKGYSQERLVGFLTKLGMDVEIVVRPRAKKRQGGGAVSVVFA</sequence>
<dbReference type="EMBL" id="MLJW01000260">
    <property type="protein sequence ID" value="OIQ91412.1"/>
    <property type="molecule type" value="Genomic_DNA"/>
</dbReference>
<dbReference type="CDD" id="cd00093">
    <property type="entry name" value="HTH_XRE"/>
    <property type="match status" value="1"/>
</dbReference>
<feature type="domain" description="HTH cro/C1-type" evidence="1">
    <location>
        <begin position="45"/>
        <end position="95"/>
    </location>
</feature>
<gene>
    <name evidence="2" type="ORF">GALL_266860</name>
</gene>
<protein>
    <recommendedName>
        <fullName evidence="1">HTH cro/C1-type domain-containing protein</fullName>
    </recommendedName>
</protein>
<proteinExistence type="predicted"/>
<accession>A0A1J5RH22</accession>
<dbReference type="InterPro" id="IPR039554">
    <property type="entry name" value="HigA2-like_HTH"/>
</dbReference>
<dbReference type="AlphaFoldDB" id="A0A1J5RH22"/>
<dbReference type="Gene3D" id="1.10.260.40">
    <property type="entry name" value="lambda repressor-like DNA-binding domains"/>
    <property type="match status" value="1"/>
</dbReference>
<name>A0A1J5RH22_9ZZZZ</name>
<organism evidence="2">
    <name type="scientific">mine drainage metagenome</name>
    <dbReference type="NCBI Taxonomy" id="410659"/>
    <lineage>
        <taxon>unclassified sequences</taxon>
        <taxon>metagenomes</taxon>
        <taxon>ecological metagenomes</taxon>
    </lineage>
</organism>
<dbReference type="Pfam" id="PF13744">
    <property type="entry name" value="HTH_37"/>
    <property type="match status" value="1"/>
</dbReference>
<dbReference type="SMART" id="SM00530">
    <property type="entry name" value="HTH_XRE"/>
    <property type="match status" value="1"/>
</dbReference>
<dbReference type="InterPro" id="IPR010982">
    <property type="entry name" value="Lambda_DNA-bd_dom_sf"/>
</dbReference>
<dbReference type="GO" id="GO:0003677">
    <property type="term" value="F:DNA binding"/>
    <property type="evidence" value="ECO:0007669"/>
    <property type="project" value="InterPro"/>
</dbReference>
<reference evidence="2" key="1">
    <citation type="submission" date="2016-10" db="EMBL/GenBank/DDBJ databases">
        <title>Sequence of Gallionella enrichment culture.</title>
        <authorList>
            <person name="Poehlein A."/>
            <person name="Muehling M."/>
            <person name="Daniel R."/>
        </authorList>
    </citation>
    <scope>NUCLEOTIDE SEQUENCE</scope>
</reference>